<gene>
    <name evidence="2" type="ORF">NYR02_15035</name>
</gene>
<accession>A0A9X3ASE7</accession>
<evidence type="ECO:0000313" key="3">
    <source>
        <dbReference type="Proteomes" id="UP001147830"/>
    </source>
</evidence>
<evidence type="ECO:0000259" key="1">
    <source>
        <dbReference type="Pfam" id="PF13460"/>
    </source>
</evidence>
<dbReference type="InterPro" id="IPR016040">
    <property type="entry name" value="NAD(P)-bd_dom"/>
</dbReference>
<dbReference type="Gene3D" id="3.40.50.720">
    <property type="entry name" value="NAD(P)-binding Rossmann-like Domain"/>
    <property type="match status" value="1"/>
</dbReference>
<dbReference type="EMBL" id="JAOANI010000028">
    <property type="protein sequence ID" value="MCT7360335.1"/>
    <property type="molecule type" value="Genomic_DNA"/>
</dbReference>
<reference evidence="2" key="2">
    <citation type="submission" date="2022-08" db="EMBL/GenBank/DDBJ databases">
        <authorList>
            <person name="Dong C."/>
        </authorList>
    </citation>
    <scope>NUCLEOTIDE SEQUENCE</scope>
    <source>
        <strain evidence="2">59MF3M-4</strain>
    </source>
</reference>
<dbReference type="AlphaFoldDB" id="A0A9X3ASE7"/>
<sequence length="213" mass="21885">MKIAIIGATGWIGSTLVAEAQSRGHDVIAIARNSSKIAATGVDKRSLDLTTGDSASIAAAVAGADLVIASIGGRAAGNHEIVAASAQRLLNELPAAGVNRLLWVGGAGSLEVAPGVTLLSLPEFPEAYKGEATAQGEALAVFRNSDSAVNWTFISPAAEIFPGERSGHYRTGGDSLVSDSEGKSRISVQDYAVAMIDEAENNAHPKQRMGVAY</sequence>
<protein>
    <submittedName>
        <fullName evidence="2">NAD(P)-dependent oxidoreductase</fullName>
    </submittedName>
</protein>
<organism evidence="2 3">
    <name type="scientific">Thalassolituus pacificus</name>
    <dbReference type="NCBI Taxonomy" id="2975440"/>
    <lineage>
        <taxon>Bacteria</taxon>
        <taxon>Pseudomonadati</taxon>
        <taxon>Pseudomonadota</taxon>
        <taxon>Gammaproteobacteria</taxon>
        <taxon>Oceanospirillales</taxon>
        <taxon>Oceanospirillaceae</taxon>
        <taxon>Thalassolituus</taxon>
    </lineage>
</organism>
<name>A0A9X3ASE7_9GAMM</name>
<evidence type="ECO:0000313" key="2">
    <source>
        <dbReference type="EMBL" id="MCT7360335.1"/>
    </source>
</evidence>
<dbReference type="GO" id="GO:0016646">
    <property type="term" value="F:oxidoreductase activity, acting on the CH-NH group of donors, NAD or NADP as acceptor"/>
    <property type="evidence" value="ECO:0007669"/>
    <property type="project" value="TreeGrafter"/>
</dbReference>
<keyword evidence="3" id="KW-1185">Reference proteome</keyword>
<dbReference type="RefSeq" id="WP_260977173.1">
    <property type="nucleotide sequence ID" value="NZ_JAOANI010000028.1"/>
</dbReference>
<dbReference type="InterPro" id="IPR051606">
    <property type="entry name" value="Polyketide_Oxido-like"/>
</dbReference>
<reference evidence="2" key="1">
    <citation type="journal article" date="2022" name="Front. Microbiol.">
        <title>Genome-based taxonomic rearrangement of Oceanobacter-related bacteria including the description of Thalassolituus hydrocarbonoclasticus sp. nov. and Thalassolituus pacificus sp. nov. and emended description of the genus Thalassolituus.</title>
        <authorList>
            <person name="Dong C."/>
            <person name="Wei L."/>
            <person name="Wang J."/>
            <person name="Lai Q."/>
            <person name="Huang Z."/>
            <person name="Shao Z."/>
        </authorList>
    </citation>
    <scope>NUCLEOTIDE SEQUENCE</scope>
    <source>
        <strain evidence="2">59MF3M-4</strain>
    </source>
</reference>
<comment type="caution">
    <text evidence="2">The sequence shown here is derived from an EMBL/GenBank/DDBJ whole genome shotgun (WGS) entry which is preliminary data.</text>
</comment>
<dbReference type="Pfam" id="PF13460">
    <property type="entry name" value="NAD_binding_10"/>
    <property type="match status" value="1"/>
</dbReference>
<dbReference type="InterPro" id="IPR036291">
    <property type="entry name" value="NAD(P)-bd_dom_sf"/>
</dbReference>
<proteinExistence type="predicted"/>
<feature type="domain" description="NAD(P)-binding" evidence="1">
    <location>
        <begin position="7"/>
        <end position="198"/>
    </location>
</feature>
<dbReference type="PANTHER" id="PTHR43355">
    <property type="entry name" value="FLAVIN REDUCTASE (NADPH)"/>
    <property type="match status" value="1"/>
</dbReference>
<dbReference type="PANTHER" id="PTHR43355:SF2">
    <property type="entry name" value="FLAVIN REDUCTASE (NADPH)"/>
    <property type="match status" value="1"/>
</dbReference>
<dbReference type="SUPFAM" id="SSF51735">
    <property type="entry name" value="NAD(P)-binding Rossmann-fold domains"/>
    <property type="match status" value="1"/>
</dbReference>
<dbReference type="Proteomes" id="UP001147830">
    <property type="component" value="Unassembled WGS sequence"/>
</dbReference>